<organism evidence="2 3">
    <name type="scientific">Ceratobasidium theobromae</name>
    <dbReference type="NCBI Taxonomy" id="1582974"/>
    <lineage>
        <taxon>Eukaryota</taxon>
        <taxon>Fungi</taxon>
        <taxon>Dikarya</taxon>
        <taxon>Basidiomycota</taxon>
        <taxon>Agaricomycotina</taxon>
        <taxon>Agaricomycetes</taxon>
        <taxon>Cantharellales</taxon>
        <taxon>Ceratobasidiaceae</taxon>
        <taxon>Ceratobasidium</taxon>
    </lineage>
</organism>
<protein>
    <submittedName>
        <fullName evidence="2">Uncharacterized protein</fullName>
    </submittedName>
</protein>
<dbReference type="EMBL" id="SSOP01000095">
    <property type="protein sequence ID" value="KAB5591655.1"/>
    <property type="molecule type" value="Genomic_DNA"/>
</dbReference>
<evidence type="ECO:0000313" key="3">
    <source>
        <dbReference type="Proteomes" id="UP000383932"/>
    </source>
</evidence>
<dbReference type="AlphaFoldDB" id="A0A5N5QIS7"/>
<comment type="caution">
    <text evidence="2">The sequence shown here is derived from an EMBL/GenBank/DDBJ whole genome shotgun (WGS) entry which is preliminary data.</text>
</comment>
<evidence type="ECO:0000313" key="2">
    <source>
        <dbReference type="EMBL" id="KAB5591655.1"/>
    </source>
</evidence>
<feature type="compositionally biased region" description="Polar residues" evidence="1">
    <location>
        <begin position="59"/>
        <end position="69"/>
    </location>
</feature>
<reference evidence="2 3" key="1">
    <citation type="journal article" date="2019" name="Fungal Biol. Biotechnol.">
        <title>Draft genome sequence of fastidious pathogen Ceratobasidium theobromae, which causes vascular-streak dieback in Theobroma cacao.</title>
        <authorList>
            <person name="Ali S.S."/>
            <person name="Asman A."/>
            <person name="Shao J."/>
            <person name="Firmansyah A.P."/>
            <person name="Susilo A.W."/>
            <person name="Rosmana A."/>
            <person name="McMahon P."/>
            <person name="Junaid M."/>
            <person name="Guest D."/>
            <person name="Kheng T.Y."/>
            <person name="Meinhardt L.W."/>
            <person name="Bailey B.A."/>
        </authorList>
    </citation>
    <scope>NUCLEOTIDE SEQUENCE [LARGE SCALE GENOMIC DNA]</scope>
    <source>
        <strain evidence="2 3">CT2</strain>
    </source>
</reference>
<feature type="region of interest" description="Disordered" evidence="1">
    <location>
        <begin position="24"/>
        <end position="71"/>
    </location>
</feature>
<gene>
    <name evidence="2" type="ORF">CTheo_4907</name>
</gene>
<sequence>MAPTRSRFGTFITASLGFYLEAGTQGGDVSEHMDERISDNDAAKTQEQTQEQTRRAEKSTSGISSTVSPATLELCSDVERIYEDE</sequence>
<dbReference type="Proteomes" id="UP000383932">
    <property type="component" value="Unassembled WGS sequence"/>
</dbReference>
<accession>A0A5N5QIS7</accession>
<name>A0A5N5QIS7_9AGAM</name>
<proteinExistence type="predicted"/>
<feature type="compositionally biased region" description="Basic and acidic residues" evidence="1">
    <location>
        <begin position="29"/>
        <end position="44"/>
    </location>
</feature>
<evidence type="ECO:0000256" key="1">
    <source>
        <dbReference type="SAM" id="MobiDB-lite"/>
    </source>
</evidence>
<keyword evidence="3" id="KW-1185">Reference proteome</keyword>